<keyword evidence="4 7" id="KW-0819">tRNA processing</keyword>
<comment type="cofactor">
    <cofactor evidence="1 7 9">
        <name>FMN</name>
        <dbReference type="ChEBI" id="CHEBI:58210"/>
    </cofactor>
</comment>
<feature type="binding site" evidence="9">
    <location>
        <position position="141"/>
    </location>
    <ligand>
        <name>FMN</name>
        <dbReference type="ChEBI" id="CHEBI:58210"/>
    </ligand>
</feature>
<dbReference type="Proteomes" id="UP000886858">
    <property type="component" value="Unassembled WGS sequence"/>
</dbReference>
<keyword evidence="2 7" id="KW-0285">Flavoprotein</keyword>
<dbReference type="AlphaFoldDB" id="A0A9D2I2M1"/>
<dbReference type="Pfam" id="PF01207">
    <property type="entry name" value="Dus"/>
    <property type="match status" value="1"/>
</dbReference>
<dbReference type="PIRSF" id="PIRSF006621">
    <property type="entry name" value="Dus"/>
    <property type="match status" value="1"/>
</dbReference>
<keyword evidence="3 7" id="KW-0288">FMN</keyword>
<feature type="binding site" evidence="9">
    <location>
        <begin position="226"/>
        <end position="227"/>
    </location>
    <ligand>
        <name>FMN</name>
        <dbReference type="ChEBI" id="CHEBI:58210"/>
    </ligand>
</feature>
<name>A0A9D2I2M1_9FIRM</name>
<feature type="binding site" evidence="9">
    <location>
        <position position="64"/>
    </location>
    <ligand>
        <name>FMN</name>
        <dbReference type="ChEBI" id="CHEBI:58210"/>
    </ligand>
</feature>
<dbReference type="InterPro" id="IPR013785">
    <property type="entry name" value="Aldolase_TIM"/>
</dbReference>
<reference evidence="11" key="1">
    <citation type="journal article" date="2021" name="PeerJ">
        <title>Extensive microbial diversity within the chicken gut microbiome revealed by metagenomics and culture.</title>
        <authorList>
            <person name="Gilroy R."/>
            <person name="Ravi A."/>
            <person name="Getino M."/>
            <person name="Pursley I."/>
            <person name="Horton D.L."/>
            <person name="Alikhan N.F."/>
            <person name="Baker D."/>
            <person name="Gharbi K."/>
            <person name="Hall N."/>
            <person name="Watson M."/>
            <person name="Adriaenssens E.M."/>
            <person name="Foster-Nyarko E."/>
            <person name="Jarju S."/>
            <person name="Secka A."/>
            <person name="Antonio M."/>
            <person name="Oren A."/>
            <person name="Chaudhuri R.R."/>
            <person name="La Ragione R."/>
            <person name="Hildebrand F."/>
            <person name="Pallen M.J."/>
        </authorList>
    </citation>
    <scope>NUCLEOTIDE SEQUENCE</scope>
    <source>
        <strain evidence="11">CHK179-7159</strain>
    </source>
</reference>
<dbReference type="InterPro" id="IPR035587">
    <property type="entry name" value="DUS-like_FMN-bd"/>
</dbReference>
<dbReference type="SUPFAM" id="SSF51395">
    <property type="entry name" value="FMN-linked oxidoreductases"/>
    <property type="match status" value="1"/>
</dbReference>
<dbReference type="CDD" id="cd02801">
    <property type="entry name" value="DUS_like_FMN"/>
    <property type="match status" value="1"/>
</dbReference>
<dbReference type="PANTHER" id="PTHR45846:SF1">
    <property type="entry name" value="TRNA-DIHYDROURIDINE(47) SYNTHASE [NAD(P)(+)]-LIKE"/>
    <property type="match status" value="1"/>
</dbReference>
<reference evidence="11" key="2">
    <citation type="submission" date="2021-04" db="EMBL/GenBank/DDBJ databases">
        <authorList>
            <person name="Gilroy R."/>
        </authorList>
    </citation>
    <scope>NUCLEOTIDE SEQUENCE</scope>
    <source>
        <strain evidence="11">CHK179-7159</strain>
    </source>
</reference>
<dbReference type="InterPro" id="IPR018517">
    <property type="entry name" value="tRNA_hU_synthase_CS"/>
</dbReference>
<sequence length="317" mass="36147">MRYYLAPMEGITGYIYRRAQHDLFCAFDKYFSPFLAPRQKKVFNSRETRDILPENNGGMYLVPQLLTNRAEDFIRAAKKLEEYGYHEVNLNLGCPSGTVVSKGKGAGFLGQPQLLERFLEEIFSAFPAPKSGGSGLEISIKTRLGMEDAEEFSRLMELYRRYPLKELIVHPRVREDYYENHPDWDAFDRALSEAPFPVVYNGDLFTIEDMARFQERFPSVETVMLGRGAVADPSLIRQLKGGAPLSRKELERFLDRLAGDYAEALSGERDVLFKLKELWSYLGKLFPEGGAELKRIRKAGQLSEYRAAVSSLLRSLG</sequence>
<evidence type="ECO:0000256" key="8">
    <source>
        <dbReference type="PIRSR" id="PIRSR006621-1"/>
    </source>
</evidence>
<comment type="caution">
    <text evidence="11">The sequence shown here is derived from an EMBL/GenBank/DDBJ whole genome shotgun (WGS) entry which is preliminary data.</text>
</comment>
<keyword evidence="6 7" id="KW-0560">Oxidoreductase</keyword>
<feature type="active site" description="Proton donor" evidence="8">
    <location>
        <position position="94"/>
    </location>
</feature>
<comment type="function">
    <text evidence="7">Catalyzes the synthesis of 5,6-dihydrouridine (D), a modified base found in the D-loop of most tRNAs, via the reduction of the C5-C6 double bond in target uridines.</text>
</comment>
<dbReference type="EMBL" id="DWYY01000004">
    <property type="protein sequence ID" value="HJA91616.1"/>
    <property type="molecule type" value="Genomic_DNA"/>
</dbReference>
<accession>A0A9D2I2M1</accession>
<evidence type="ECO:0000256" key="4">
    <source>
        <dbReference type="ARBA" id="ARBA00022694"/>
    </source>
</evidence>
<evidence type="ECO:0000256" key="5">
    <source>
        <dbReference type="ARBA" id="ARBA00022857"/>
    </source>
</evidence>
<keyword evidence="9" id="KW-0547">Nucleotide-binding</keyword>
<proteinExistence type="inferred from homology"/>
<feature type="domain" description="DUS-like FMN-binding" evidence="10">
    <location>
        <begin position="5"/>
        <end position="239"/>
    </location>
</feature>
<evidence type="ECO:0000259" key="10">
    <source>
        <dbReference type="Pfam" id="PF01207"/>
    </source>
</evidence>
<dbReference type="GO" id="GO:0050660">
    <property type="term" value="F:flavin adenine dinucleotide binding"/>
    <property type="evidence" value="ECO:0007669"/>
    <property type="project" value="InterPro"/>
</dbReference>
<evidence type="ECO:0000256" key="1">
    <source>
        <dbReference type="ARBA" id="ARBA00001917"/>
    </source>
</evidence>
<organism evidence="11 12">
    <name type="scientific">Candidatus Eisenbergiella merdipullorum</name>
    <dbReference type="NCBI Taxonomy" id="2838553"/>
    <lineage>
        <taxon>Bacteria</taxon>
        <taxon>Bacillati</taxon>
        <taxon>Bacillota</taxon>
        <taxon>Clostridia</taxon>
        <taxon>Lachnospirales</taxon>
        <taxon>Lachnospiraceae</taxon>
        <taxon>Eisenbergiella</taxon>
    </lineage>
</organism>
<evidence type="ECO:0000256" key="9">
    <source>
        <dbReference type="PIRSR" id="PIRSR006621-2"/>
    </source>
</evidence>
<evidence type="ECO:0000256" key="6">
    <source>
        <dbReference type="ARBA" id="ARBA00023002"/>
    </source>
</evidence>
<evidence type="ECO:0000256" key="2">
    <source>
        <dbReference type="ARBA" id="ARBA00022630"/>
    </source>
</evidence>
<dbReference type="Gene3D" id="3.20.20.70">
    <property type="entry name" value="Aldolase class I"/>
    <property type="match status" value="1"/>
</dbReference>
<protein>
    <recommendedName>
        <fullName evidence="7">tRNA-dihydrouridine synthase</fullName>
        <ecNumber evidence="7">1.3.1.-</ecNumber>
    </recommendedName>
</protein>
<dbReference type="EC" id="1.3.1.-" evidence="7"/>
<evidence type="ECO:0000256" key="7">
    <source>
        <dbReference type="PIRNR" id="PIRNR006621"/>
    </source>
</evidence>
<comment type="similarity">
    <text evidence="7">Belongs to the dus family.</text>
</comment>
<dbReference type="GO" id="GO:0017150">
    <property type="term" value="F:tRNA dihydrouridine synthase activity"/>
    <property type="evidence" value="ECO:0007669"/>
    <property type="project" value="InterPro"/>
</dbReference>
<gene>
    <name evidence="11" type="ORF">H9717_00580</name>
</gene>
<evidence type="ECO:0000256" key="3">
    <source>
        <dbReference type="ARBA" id="ARBA00022643"/>
    </source>
</evidence>
<feature type="binding site" evidence="9">
    <location>
        <position position="170"/>
    </location>
    <ligand>
        <name>FMN</name>
        <dbReference type="ChEBI" id="CHEBI:58210"/>
    </ligand>
</feature>
<keyword evidence="5" id="KW-0521">NADP</keyword>
<dbReference type="PANTHER" id="PTHR45846">
    <property type="entry name" value="TRNA-DIHYDROURIDINE(47) SYNTHASE [NAD(P)(+)]-LIKE"/>
    <property type="match status" value="1"/>
</dbReference>
<evidence type="ECO:0000313" key="12">
    <source>
        <dbReference type="Proteomes" id="UP000886858"/>
    </source>
</evidence>
<dbReference type="PROSITE" id="PS01136">
    <property type="entry name" value="UPF0034"/>
    <property type="match status" value="1"/>
</dbReference>
<dbReference type="InterPro" id="IPR001269">
    <property type="entry name" value="DUS_fam"/>
</dbReference>
<evidence type="ECO:0000313" key="11">
    <source>
        <dbReference type="EMBL" id="HJA91616.1"/>
    </source>
</evidence>
<dbReference type="GO" id="GO:0003723">
    <property type="term" value="F:RNA binding"/>
    <property type="evidence" value="ECO:0007669"/>
    <property type="project" value="TreeGrafter"/>
</dbReference>